<feature type="binding site" description="in other chain" evidence="8">
    <location>
        <position position="129"/>
    </location>
    <ligand>
        <name>IMP</name>
        <dbReference type="ChEBI" id="CHEBI:58053"/>
        <note>ligand shared between dimeric partners</note>
    </ligand>
</feature>
<dbReference type="CDD" id="cd03108">
    <property type="entry name" value="AdSS"/>
    <property type="match status" value="1"/>
</dbReference>
<dbReference type="Pfam" id="PF00709">
    <property type="entry name" value="Adenylsucc_synt"/>
    <property type="match status" value="1"/>
</dbReference>
<comment type="cofactor">
    <cofactor evidence="8">
        <name>Mg(2+)</name>
        <dbReference type="ChEBI" id="CHEBI:18420"/>
    </cofactor>
    <text evidence="8">Binds 1 Mg(2+) ion per subunit.</text>
</comment>
<dbReference type="GO" id="GO:0044208">
    <property type="term" value="P:'de novo' AMP biosynthetic process"/>
    <property type="evidence" value="ECO:0007669"/>
    <property type="project" value="UniProtKB-UniRule"/>
</dbReference>
<dbReference type="InterPro" id="IPR042109">
    <property type="entry name" value="Adenylosuccinate_synth_dom1"/>
</dbReference>
<comment type="caution">
    <text evidence="8">Lacks conserved residue(s) required for the propagation of feature annotation.</text>
</comment>
<dbReference type="SUPFAM" id="SSF52540">
    <property type="entry name" value="P-loop containing nucleoside triphosphate hydrolases"/>
    <property type="match status" value="1"/>
</dbReference>
<dbReference type="InterPro" id="IPR042111">
    <property type="entry name" value="Adenylosuccinate_synth_dom3"/>
</dbReference>
<dbReference type="UniPathway" id="UPA00075">
    <property type="reaction ID" value="UER00335"/>
</dbReference>
<comment type="subunit">
    <text evidence="1 8">Homodimer.</text>
</comment>
<feature type="binding site" evidence="8">
    <location>
        <position position="13"/>
    </location>
    <ligand>
        <name>Mg(2+)</name>
        <dbReference type="ChEBI" id="CHEBI:18420"/>
    </ligand>
</feature>
<protein>
    <recommendedName>
        <fullName evidence="8 9">Adenylosuccinate synthetase</fullName>
        <shortName evidence="8">AMPSase</shortName>
        <shortName evidence="8">AdSS</shortName>
        <ecNumber evidence="8 9">6.3.4.4</ecNumber>
    </recommendedName>
    <alternativeName>
        <fullName evidence="8">IMP--aspartate ligase</fullName>
    </alternativeName>
</protein>
<feature type="binding site" evidence="8">
    <location>
        <begin position="331"/>
        <end position="333"/>
    </location>
    <ligand>
        <name>GTP</name>
        <dbReference type="ChEBI" id="CHEBI:37565"/>
    </ligand>
</feature>
<evidence type="ECO:0000256" key="1">
    <source>
        <dbReference type="ARBA" id="ARBA00011738"/>
    </source>
</evidence>
<dbReference type="NCBIfam" id="TIGR00184">
    <property type="entry name" value="purA"/>
    <property type="match status" value="1"/>
</dbReference>
<comment type="caution">
    <text evidence="10">The sequence shown here is derived from an EMBL/GenBank/DDBJ whole genome shotgun (WGS) entry which is preliminary data.</text>
</comment>
<dbReference type="HAMAP" id="MF_00011">
    <property type="entry name" value="Adenylosucc_synth"/>
    <property type="match status" value="1"/>
</dbReference>
<comment type="subcellular location">
    <subcellularLocation>
        <location evidence="8">Cytoplasm</location>
    </subcellularLocation>
</comment>
<feature type="binding site" evidence="8">
    <location>
        <position position="305"/>
    </location>
    <ligand>
        <name>GTP</name>
        <dbReference type="ChEBI" id="CHEBI:37565"/>
    </ligand>
</feature>
<dbReference type="GO" id="GO:0005525">
    <property type="term" value="F:GTP binding"/>
    <property type="evidence" value="ECO:0007669"/>
    <property type="project" value="UniProtKB-UniRule"/>
</dbReference>
<feature type="binding site" evidence="8">
    <location>
        <begin position="40"/>
        <end position="42"/>
    </location>
    <ligand>
        <name>GTP</name>
        <dbReference type="ChEBI" id="CHEBI:37565"/>
    </ligand>
</feature>
<comment type="similarity">
    <text evidence="8 9">Belongs to the adenylosuccinate synthetase family.</text>
</comment>
<comment type="pathway">
    <text evidence="8 9">Purine metabolism; AMP biosynthesis via de novo pathway; AMP from IMP: step 1/2.</text>
</comment>
<feature type="binding site" description="in other chain" evidence="8">
    <location>
        <begin position="38"/>
        <end position="41"/>
    </location>
    <ligand>
        <name>IMP</name>
        <dbReference type="ChEBI" id="CHEBI:58053"/>
        <note>ligand shared between dimeric partners</note>
    </ligand>
</feature>
<dbReference type="AlphaFoldDB" id="A0A537JKQ9"/>
<keyword evidence="2 8" id="KW-0436">Ligase</keyword>
<sequence>MTVTAVIGAQWGDEGKGKVVDTLARHADVVIRYNGGNNAGHTIQNQHGTFRLHLLPSGIFHPAAQCVIGPGVVVNPDVFLAEVADVERVGMPTVGRLWLSDRAHLIFPHHILIDELEEAARGGSSHGTTKQGIWPVYSDKAGRVGIRVGDLLEERHLAEQVAYLAERKSAVLRGVYRNEPVEAGELLAACTRWAGRLRPYITDTHPLVQEALRADRGVLLEGQLGVMRDLDWGLYPFVTSSTTLPGGASAGAGIPPYRITRVLGVAKAYTTAVGSGPMPTELNDATGERIRDLGQEFGATTRRPRRCGWFDGVAARFAAEIAGFTHLAVMKVDVFDSFEQIRVAVAYRLDGRTIHAVPHTAAMARVEPVYEDLPGWRCSTHGARHLGDLPIEARTFLRRIEEIVGVPIALVGVGPDREDMIYCQEGWA</sequence>
<feature type="binding site" description="in other chain" evidence="8">
    <location>
        <position position="239"/>
    </location>
    <ligand>
        <name>IMP</name>
        <dbReference type="ChEBI" id="CHEBI:58053"/>
        <note>ligand shared between dimeric partners</note>
    </ligand>
</feature>
<evidence type="ECO:0000256" key="4">
    <source>
        <dbReference type="ARBA" id="ARBA00022741"/>
    </source>
</evidence>
<evidence type="ECO:0000256" key="2">
    <source>
        <dbReference type="ARBA" id="ARBA00022598"/>
    </source>
</evidence>
<gene>
    <name evidence="8" type="primary">purA</name>
    <name evidence="10" type="ORF">E6H04_01800</name>
</gene>
<evidence type="ECO:0000256" key="8">
    <source>
        <dbReference type="HAMAP-Rule" id="MF_00011"/>
    </source>
</evidence>
<feature type="binding site" description="in other chain" evidence="8">
    <location>
        <begin position="13"/>
        <end position="16"/>
    </location>
    <ligand>
        <name>IMP</name>
        <dbReference type="ChEBI" id="CHEBI:58053"/>
        <note>ligand shared between dimeric partners</note>
    </ligand>
</feature>
<feature type="binding site" evidence="8">
    <location>
        <begin position="299"/>
        <end position="305"/>
    </location>
    <ligand>
        <name>substrate</name>
    </ligand>
</feature>
<dbReference type="EC" id="6.3.4.4" evidence="8 9"/>
<keyword evidence="3 8" id="KW-0479">Metal-binding</keyword>
<dbReference type="InterPro" id="IPR018220">
    <property type="entry name" value="Adenylosuccin_syn_GTP-bd"/>
</dbReference>
<dbReference type="FunFam" id="1.10.300.10:FF:000001">
    <property type="entry name" value="Adenylosuccinate synthetase"/>
    <property type="match status" value="1"/>
</dbReference>
<keyword evidence="8" id="KW-0963">Cytoplasm</keyword>
<dbReference type="PANTHER" id="PTHR11846">
    <property type="entry name" value="ADENYLOSUCCINATE SYNTHETASE"/>
    <property type="match status" value="1"/>
</dbReference>
<keyword evidence="4 8" id="KW-0547">Nucleotide-binding</keyword>
<dbReference type="Gene3D" id="3.90.170.10">
    <property type="entry name" value="Adenylosuccinate Synthetase, subunit A, domain 3"/>
    <property type="match status" value="1"/>
</dbReference>
<dbReference type="GO" id="GO:0004019">
    <property type="term" value="F:adenylosuccinate synthase activity"/>
    <property type="evidence" value="ECO:0007669"/>
    <property type="project" value="UniProtKB-UniRule"/>
</dbReference>
<dbReference type="GO" id="GO:0005737">
    <property type="term" value="C:cytoplasm"/>
    <property type="evidence" value="ECO:0007669"/>
    <property type="project" value="UniProtKB-SubCell"/>
</dbReference>
<feature type="binding site" description="in other chain" evidence="8">
    <location>
        <position position="303"/>
    </location>
    <ligand>
        <name>IMP</name>
        <dbReference type="ChEBI" id="CHEBI:58053"/>
        <note>ligand shared between dimeric partners</note>
    </ligand>
</feature>
<feature type="active site" description="Proton donor" evidence="8">
    <location>
        <position position="41"/>
    </location>
</feature>
<dbReference type="EMBL" id="VBAO01000045">
    <property type="protein sequence ID" value="TMI84133.1"/>
    <property type="molecule type" value="Genomic_DNA"/>
</dbReference>
<evidence type="ECO:0000313" key="10">
    <source>
        <dbReference type="EMBL" id="TMI84133.1"/>
    </source>
</evidence>
<proteinExistence type="inferred from homology"/>
<dbReference type="PROSITE" id="PS01266">
    <property type="entry name" value="ADENYLOSUCCIN_SYN_1"/>
    <property type="match status" value="1"/>
</dbReference>
<feature type="binding site" evidence="8">
    <location>
        <begin position="412"/>
        <end position="414"/>
    </location>
    <ligand>
        <name>GTP</name>
        <dbReference type="ChEBI" id="CHEBI:37565"/>
    </ligand>
</feature>
<evidence type="ECO:0000256" key="9">
    <source>
        <dbReference type="RuleBase" id="RU000520"/>
    </source>
</evidence>
<dbReference type="Gene3D" id="1.10.300.10">
    <property type="entry name" value="Adenylosuccinate Synthetase, subunit A, domain 2"/>
    <property type="match status" value="1"/>
</dbReference>
<keyword evidence="5 8" id="KW-0658">Purine biosynthesis</keyword>
<evidence type="ECO:0000313" key="11">
    <source>
        <dbReference type="Proteomes" id="UP000320048"/>
    </source>
</evidence>
<dbReference type="Gene3D" id="3.40.440.10">
    <property type="entry name" value="Adenylosuccinate Synthetase, subunit A, domain 1"/>
    <property type="match status" value="1"/>
</dbReference>
<dbReference type="SMART" id="SM00788">
    <property type="entry name" value="Adenylsucc_synt"/>
    <property type="match status" value="1"/>
</dbReference>
<organism evidence="10 11">
    <name type="scientific">Candidatus Segetimicrobium genomatis</name>
    <dbReference type="NCBI Taxonomy" id="2569760"/>
    <lineage>
        <taxon>Bacteria</taxon>
        <taxon>Bacillati</taxon>
        <taxon>Candidatus Sysuimicrobiota</taxon>
        <taxon>Candidatus Sysuimicrobiia</taxon>
        <taxon>Candidatus Sysuimicrobiales</taxon>
        <taxon>Candidatus Segetimicrobiaceae</taxon>
        <taxon>Candidatus Segetimicrobium</taxon>
    </lineage>
</organism>
<keyword evidence="7 8" id="KW-0342">GTP-binding</keyword>
<evidence type="ECO:0000256" key="6">
    <source>
        <dbReference type="ARBA" id="ARBA00022842"/>
    </source>
</evidence>
<comment type="catalytic activity">
    <reaction evidence="8 9">
        <text>IMP + L-aspartate + GTP = N(6)-(1,2-dicarboxyethyl)-AMP + GDP + phosphate + 2 H(+)</text>
        <dbReference type="Rhea" id="RHEA:15753"/>
        <dbReference type="ChEBI" id="CHEBI:15378"/>
        <dbReference type="ChEBI" id="CHEBI:29991"/>
        <dbReference type="ChEBI" id="CHEBI:37565"/>
        <dbReference type="ChEBI" id="CHEBI:43474"/>
        <dbReference type="ChEBI" id="CHEBI:57567"/>
        <dbReference type="ChEBI" id="CHEBI:58053"/>
        <dbReference type="ChEBI" id="CHEBI:58189"/>
        <dbReference type="EC" id="6.3.4.4"/>
    </reaction>
</comment>
<dbReference type="PANTHER" id="PTHR11846:SF0">
    <property type="entry name" value="ADENYLOSUCCINATE SYNTHETASE"/>
    <property type="match status" value="1"/>
</dbReference>
<dbReference type="Proteomes" id="UP000320048">
    <property type="component" value="Unassembled WGS sequence"/>
</dbReference>
<reference evidence="10 11" key="1">
    <citation type="journal article" date="2019" name="Nat. Microbiol.">
        <title>Mediterranean grassland soil C-N compound turnover is dependent on rainfall and depth, and is mediated by genomically divergent microorganisms.</title>
        <authorList>
            <person name="Diamond S."/>
            <person name="Andeer P.F."/>
            <person name="Li Z."/>
            <person name="Crits-Christoph A."/>
            <person name="Burstein D."/>
            <person name="Anantharaman K."/>
            <person name="Lane K.R."/>
            <person name="Thomas B.C."/>
            <person name="Pan C."/>
            <person name="Northen T.R."/>
            <person name="Banfield J.F."/>
        </authorList>
    </citation>
    <scope>NUCLEOTIDE SEQUENCE [LARGE SCALE GENOMIC DNA]</scope>
    <source>
        <strain evidence="10">NP_7</strain>
    </source>
</reference>
<evidence type="ECO:0000256" key="5">
    <source>
        <dbReference type="ARBA" id="ARBA00022755"/>
    </source>
</evidence>
<feature type="binding site" evidence="8">
    <location>
        <position position="143"/>
    </location>
    <ligand>
        <name>IMP</name>
        <dbReference type="ChEBI" id="CHEBI:58053"/>
        <note>ligand shared between dimeric partners</note>
    </ligand>
</feature>
<keyword evidence="6 8" id="KW-0460">Magnesium</keyword>
<dbReference type="GO" id="GO:0000287">
    <property type="term" value="F:magnesium ion binding"/>
    <property type="evidence" value="ECO:0007669"/>
    <property type="project" value="UniProtKB-UniRule"/>
</dbReference>
<dbReference type="InterPro" id="IPR042110">
    <property type="entry name" value="Adenylosuccinate_synth_dom2"/>
</dbReference>
<feature type="binding site" evidence="8">
    <location>
        <begin position="12"/>
        <end position="18"/>
    </location>
    <ligand>
        <name>GTP</name>
        <dbReference type="ChEBI" id="CHEBI:37565"/>
    </ligand>
</feature>
<accession>A0A537JKQ9</accession>
<dbReference type="NCBIfam" id="NF002223">
    <property type="entry name" value="PRK01117.1"/>
    <property type="match status" value="1"/>
</dbReference>
<dbReference type="FunFam" id="3.90.170.10:FF:000001">
    <property type="entry name" value="Adenylosuccinate synthetase"/>
    <property type="match status" value="1"/>
</dbReference>
<feature type="binding site" evidence="8">
    <location>
        <position position="40"/>
    </location>
    <ligand>
        <name>Mg(2+)</name>
        <dbReference type="ChEBI" id="CHEBI:18420"/>
    </ligand>
</feature>
<comment type="function">
    <text evidence="8">Plays an important role in the de novo pathway of purine nucleotide biosynthesis. Catalyzes the first committed step in the biosynthesis of AMP from IMP.</text>
</comment>
<dbReference type="InterPro" id="IPR001114">
    <property type="entry name" value="Adenylosuccinate_synthetase"/>
</dbReference>
<dbReference type="GO" id="GO:0046040">
    <property type="term" value="P:IMP metabolic process"/>
    <property type="evidence" value="ECO:0007669"/>
    <property type="project" value="TreeGrafter"/>
</dbReference>
<dbReference type="InterPro" id="IPR027417">
    <property type="entry name" value="P-loop_NTPase"/>
</dbReference>
<evidence type="ECO:0000256" key="7">
    <source>
        <dbReference type="ARBA" id="ARBA00023134"/>
    </source>
</evidence>
<name>A0A537JKQ9_9BACT</name>
<feature type="active site" description="Proton acceptor" evidence="8">
    <location>
        <position position="13"/>
    </location>
</feature>
<evidence type="ECO:0000256" key="3">
    <source>
        <dbReference type="ARBA" id="ARBA00022723"/>
    </source>
</evidence>